<feature type="compositionally biased region" description="Basic and acidic residues" evidence="1">
    <location>
        <begin position="366"/>
        <end position="375"/>
    </location>
</feature>
<feature type="compositionally biased region" description="Pro residues" evidence="1">
    <location>
        <begin position="424"/>
        <end position="439"/>
    </location>
</feature>
<feature type="region of interest" description="Disordered" evidence="1">
    <location>
        <begin position="350"/>
        <end position="375"/>
    </location>
</feature>
<sequence length="452" mass="49621">MQSPRAEREEMPLETAGDQSAQSSDSDSDSNGDNNEDNNRNNEDNDNANSNSNDNGNGNGNDNDNGNGDSDTHNGAAHMLRISLAAEKIADLLHHLKRELATLDATAAVETRGSLQVVLKTYGDNINMVKYDDVMHTKRPSVCMGPLFATDGDEPPVNGVGTDFSDAITIDDDGTVTATGAATVTGATTAPLSKRTRRASDAELEKDLVSRKRQRLDRGKSDANDPTDDDDIMPLITKEHLQNIVANLRDDIQEDTSESVNHVQRLLRRFKEEWHEKSTWDFAQAAKNQNARPSRRSIDGNGTTPAAAFPSPGANQDDDDITVPDLIRQESKLISSQIKWVEDCRRLAADAHGKREENWRTSSASFHDKARQERESFQGRLLHEQGMQSQTLSQILNEVKSFGLYVQSMKWETPGSVAMGPPYMAGPPAFPTQPPPPPSRGRGRPRGSGRRV</sequence>
<feature type="compositionally biased region" description="Low complexity" evidence="1">
    <location>
        <begin position="47"/>
        <end position="69"/>
    </location>
</feature>
<feature type="region of interest" description="Disordered" evidence="1">
    <location>
        <begin position="418"/>
        <end position="452"/>
    </location>
</feature>
<evidence type="ECO:0000256" key="1">
    <source>
        <dbReference type="SAM" id="MobiDB-lite"/>
    </source>
</evidence>
<dbReference type="OrthoDB" id="3645916at2759"/>
<name>A0A9P6KLW4_9PLEO</name>
<gene>
    <name evidence="2" type="ORF">PMIN01_10334</name>
</gene>
<dbReference type="EMBL" id="WJXW01000012">
    <property type="protein sequence ID" value="KAF9731317.1"/>
    <property type="molecule type" value="Genomic_DNA"/>
</dbReference>
<dbReference type="AlphaFoldDB" id="A0A9P6KLW4"/>
<dbReference type="Proteomes" id="UP000756921">
    <property type="component" value="Unassembled WGS sequence"/>
</dbReference>
<feature type="region of interest" description="Disordered" evidence="1">
    <location>
        <begin position="1"/>
        <end position="74"/>
    </location>
</feature>
<feature type="compositionally biased region" description="Basic residues" evidence="1">
    <location>
        <begin position="441"/>
        <end position="452"/>
    </location>
</feature>
<protein>
    <submittedName>
        <fullName evidence="2">Uncharacterized protein</fullName>
    </submittedName>
</protein>
<evidence type="ECO:0000313" key="2">
    <source>
        <dbReference type="EMBL" id="KAF9731317.1"/>
    </source>
</evidence>
<comment type="caution">
    <text evidence="2">The sequence shown here is derived from an EMBL/GenBank/DDBJ whole genome shotgun (WGS) entry which is preliminary data.</text>
</comment>
<feature type="compositionally biased region" description="Acidic residues" evidence="1">
    <location>
        <begin position="26"/>
        <end position="36"/>
    </location>
</feature>
<keyword evidence="3" id="KW-1185">Reference proteome</keyword>
<feature type="compositionally biased region" description="Basic and acidic residues" evidence="1">
    <location>
        <begin position="350"/>
        <end position="359"/>
    </location>
</feature>
<reference evidence="2" key="1">
    <citation type="journal article" date="2020" name="Mol. Plant Microbe Interact.">
        <title>Genome Sequence of the Biocontrol Agent Coniothyrium minitans strain Conio (IMI 134523).</title>
        <authorList>
            <person name="Patel D."/>
            <person name="Shittu T.A."/>
            <person name="Baroncelli R."/>
            <person name="Muthumeenakshi S."/>
            <person name="Osborne T.H."/>
            <person name="Janganan T.K."/>
            <person name="Sreenivasaprasad S."/>
        </authorList>
    </citation>
    <scope>NUCLEOTIDE SEQUENCE</scope>
    <source>
        <strain evidence="2">Conio</strain>
    </source>
</reference>
<feature type="compositionally biased region" description="Basic and acidic residues" evidence="1">
    <location>
        <begin position="1"/>
        <end position="11"/>
    </location>
</feature>
<feature type="compositionally biased region" description="Basic and acidic residues" evidence="1">
    <location>
        <begin position="198"/>
        <end position="223"/>
    </location>
</feature>
<evidence type="ECO:0000313" key="3">
    <source>
        <dbReference type="Proteomes" id="UP000756921"/>
    </source>
</evidence>
<organism evidence="2 3">
    <name type="scientific">Paraphaeosphaeria minitans</name>
    <dbReference type="NCBI Taxonomy" id="565426"/>
    <lineage>
        <taxon>Eukaryota</taxon>
        <taxon>Fungi</taxon>
        <taxon>Dikarya</taxon>
        <taxon>Ascomycota</taxon>
        <taxon>Pezizomycotina</taxon>
        <taxon>Dothideomycetes</taxon>
        <taxon>Pleosporomycetidae</taxon>
        <taxon>Pleosporales</taxon>
        <taxon>Massarineae</taxon>
        <taxon>Didymosphaeriaceae</taxon>
        <taxon>Paraphaeosphaeria</taxon>
    </lineage>
</organism>
<feature type="region of interest" description="Disordered" evidence="1">
    <location>
        <begin position="188"/>
        <end position="232"/>
    </location>
</feature>
<proteinExistence type="predicted"/>
<feature type="region of interest" description="Disordered" evidence="1">
    <location>
        <begin position="284"/>
        <end position="321"/>
    </location>
</feature>
<accession>A0A9P6KLW4</accession>